<sequence length="254" mass="28750">MMSTKAMGKIDICPRNLTELERASELLGCSSDEYGNNQYMCLPNAEKTSLFEFCFNGFMGMKEKGYCLEVSGGKLTTHSCVEFLFGCPNEPWKSHEFYKYPACQAINIRDKCYRLDPSCPTGYDKNNGTIVGVSEIKDPNVAIYCVLGAMIVLLVTLIVFLLWERTKLSKDYRDRHGKHENAQLMKQREVGVSENTDHISTHEEDFRGINVDGSQTFEEKVIVRSRKRNDTETSVESFVQDDGDELVSSASKAR</sequence>
<keyword evidence="2" id="KW-0812">Transmembrane</keyword>
<dbReference type="Proteomes" id="UP000694844">
    <property type="component" value="Chromosome 6"/>
</dbReference>
<evidence type="ECO:0000313" key="6">
    <source>
        <dbReference type="RefSeq" id="XP_022286906.1"/>
    </source>
</evidence>
<dbReference type="RefSeq" id="XP_022286905.1">
    <property type="nucleotide sequence ID" value="XM_022431197.1"/>
</dbReference>
<evidence type="ECO:0000313" key="7">
    <source>
        <dbReference type="RefSeq" id="XP_022286907.1"/>
    </source>
</evidence>
<evidence type="ECO:0000313" key="5">
    <source>
        <dbReference type="RefSeq" id="XP_022286905.1"/>
    </source>
</evidence>
<organism evidence="3 6">
    <name type="scientific">Crassostrea virginica</name>
    <name type="common">Eastern oyster</name>
    <dbReference type="NCBI Taxonomy" id="6565"/>
    <lineage>
        <taxon>Eukaryota</taxon>
        <taxon>Metazoa</taxon>
        <taxon>Spiralia</taxon>
        <taxon>Lophotrochozoa</taxon>
        <taxon>Mollusca</taxon>
        <taxon>Bivalvia</taxon>
        <taxon>Autobranchia</taxon>
        <taxon>Pteriomorphia</taxon>
        <taxon>Ostreida</taxon>
        <taxon>Ostreoidea</taxon>
        <taxon>Ostreidae</taxon>
        <taxon>Crassostrea</taxon>
    </lineage>
</organism>
<dbReference type="RefSeq" id="XP_022286904.1">
    <property type="nucleotide sequence ID" value="XM_022431196.1"/>
</dbReference>
<feature type="region of interest" description="Disordered" evidence="1">
    <location>
        <begin position="179"/>
        <end position="205"/>
    </location>
</feature>
<dbReference type="GeneID" id="111099765"/>
<accession>A0A8B8A619</accession>
<keyword evidence="2" id="KW-0472">Membrane</keyword>
<feature type="region of interest" description="Disordered" evidence="1">
    <location>
        <begin position="226"/>
        <end position="254"/>
    </location>
</feature>
<dbReference type="RefSeq" id="XP_022286906.1">
    <property type="nucleotide sequence ID" value="XM_022431198.1"/>
</dbReference>
<dbReference type="KEGG" id="cvn:111099765"/>
<keyword evidence="3" id="KW-1185">Reference proteome</keyword>
<evidence type="ECO:0000256" key="1">
    <source>
        <dbReference type="SAM" id="MobiDB-lite"/>
    </source>
</evidence>
<proteinExistence type="predicted"/>
<protein>
    <submittedName>
        <fullName evidence="4 5">Uncharacterized protein LOC111099765</fullName>
    </submittedName>
</protein>
<name>A0A8B8A619_CRAVI</name>
<evidence type="ECO:0000256" key="2">
    <source>
        <dbReference type="SAM" id="Phobius"/>
    </source>
</evidence>
<evidence type="ECO:0000313" key="4">
    <source>
        <dbReference type="RefSeq" id="XP_022286904.1"/>
    </source>
</evidence>
<gene>
    <name evidence="4 5 6 7" type="primary">LOC111099765</name>
</gene>
<dbReference type="AlphaFoldDB" id="A0A8B8A619"/>
<feature type="transmembrane region" description="Helical" evidence="2">
    <location>
        <begin position="141"/>
        <end position="163"/>
    </location>
</feature>
<evidence type="ECO:0000313" key="3">
    <source>
        <dbReference type="Proteomes" id="UP000694844"/>
    </source>
</evidence>
<reference evidence="4 5" key="1">
    <citation type="submission" date="2025-04" db="UniProtKB">
        <authorList>
            <consortium name="RefSeq"/>
        </authorList>
    </citation>
    <scope>IDENTIFICATION</scope>
    <source>
        <tissue evidence="4 5">Whole sample</tissue>
    </source>
</reference>
<dbReference type="RefSeq" id="XP_022286907.1">
    <property type="nucleotide sequence ID" value="XM_022431199.1"/>
</dbReference>
<keyword evidence="2" id="KW-1133">Transmembrane helix</keyword>